<feature type="domain" description="EamA" evidence="7">
    <location>
        <begin position="156"/>
        <end position="292"/>
    </location>
</feature>
<evidence type="ECO:0000313" key="8">
    <source>
        <dbReference type="EMBL" id="RGS19511.1"/>
    </source>
</evidence>
<feature type="transmembrane region" description="Helical" evidence="6">
    <location>
        <begin position="7"/>
        <end position="26"/>
    </location>
</feature>
<proteinExistence type="inferred from homology"/>
<dbReference type="SUPFAM" id="SSF103481">
    <property type="entry name" value="Multidrug resistance efflux transporter EmrE"/>
    <property type="match status" value="2"/>
</dbReference>
<feature type="transmembrane region" description="Helical" evidence="6">
    <location>
        <begin position="130"/>
        <end position="149"/>
    </location>
</feature>
<evidence type="ECO:0000256" key="3">
    <source>
        <dbReference type="ARBA" id="ARBA00022692"/>
    </source>
</evidence>
<evidence type="ECO:0000259" key="7">
    <source>
        <dbReference type="Pfam" id="PF00892"/>
    </source>
</evidence>
<comment type="subcellular location">
    <subcellularLocation>
        <location evidence="1">Membrane</location>
        <topology evidence="1">Multi-pass membrane protein</topology>
    </subcellularLocation>
</comment>
<accession>A0A3E5E6M2</accession>
<dbReference type="AlphaFoldDB" id="A0A3E5E6M2"/>
<feature type="transmembrane region" description="Helical" evidence="6">
    <location>
        <begin position="101"/>
        <end position="118"/>
    </location>
</feature>
<feature type="domain" description="EamA" evidence="7">
    <location>
        <begin position="8"/>
        <end position="141"/>
    </location>
</feature>
<evidence type="ECO:0000256" key="5">
    <source>
        <dbReference type="ARBA" id="ARBA00023136"/>
    </source>
</evidence>
<feature type="transmembrane region" description="Helical" evidence="6">
    <location>
        <begin position="187"/>
        <end position="208"/>
    </location>
</feature>
<evidence type="ECO:0000256" key="1">
    <source>
        <dbReference type="ARBA" id="ARBA00004141"/>
    </source>
</evidence>
<dbReference type="Pfam" id="PF00892">
    <property type="entry name" value="EamA"/>
    <property type="match status" value="2"/>
</dbReference>
<name>A0A3E5E6M2_9BACT</name>
<feature type="transmembrane region" description="Helical" evidence="6">
    <location>
        <begin position="276"/>
        <end position="292"/>
    </location>
</feature>
<dbReference type="Proteomes" id="UP000283872">
    <property type="component" value="Unassembled WGS sequence"/>
</dbReference>
<reference evidence="8 9" key="1">
    <citation type="submission" date="2018-08" db="EMBL/GenBank/DDBJ databases">
        <title>A genome reference for cultivated species of the human gut microbiota.</title>
        <authorList>
            <person name="Zou Y."/>
            <person name="Xue W."/>
            <person name="Luo G."/>
        </authorList>
    </citation>
    <scope>NUCLEOTIDE SEQUENCE [LARGE SCALE GENOMIC DNA]</scope>
    <source>
        <strain evidence="8 9">AF24-12</strain>
    </source>
</reference>
<organism evidence="8 9">
    <name type="scientific">Segatella copri</name>
    <dbReference type="NCBI Taxonomy" id="165179"/>
    <lineage>
        <taxon>Bacteria</taxon>
        <taxon>Pseudomonadati</taxon>
        <taxon>Bacteroidota</taxon>
        <taxon>Bacteroidia</taxon>
        <taxon>Bacteroidales</taxon>
        <taxon>Prevotellaceae</taxon>
        <taxon>Segatella</taxon>
    </lineage>
</organism>
<feature type="transmembrane region" description="Helical" evidence="6">
    <location>
        <begin position="38"/>
        <end position="57"/>
    </location>
</feature>
<evidence type="ECO:0000256" key="4">
    <source>
        <dbReference type="ARBA" id="ARBA00022989"/>
    </source>
</evidence>
<dbReference type="RefSeq" id="WP_117586596.1">
    <property type="nucleotide sequence ID" value="NZ_QRVA01000002.1"/>
</dbReference>
<dbReference type="InterPro" id="IPR037185">
    <property type="entry name" value="EmrE-like"/>
</dbReference>
<comment type="similarity">
    <text evidence="2">Belongs to the EamA transporter family.</text>
</comment>
<dbReference type="InterPro" id="IPR000620">
    <property type="entry name" value="EamA_dom"/>
</dbReference>
<dbReference type="PANTHER" id="PTHR32322">
    <property type="entry name" value="INNER MEMBRANE TRANSPORTER"/>
    <property type="match status" value="1"/>
</dbReference>
<dbReference type="Gene3D" id="1.10.3730.20">
    <property type="match status" value="1"/>
</dbReference>
<sequence length="314" mass="34732">MDNKRPLIAHLCLFCSGAFWGLMAPVGKDAMLHGIDGIDLVSFRVLGGALLFWLTSLFTKKEHVPVKDIFKFAAAGLFALVFNQCSYTIGLNMTSPSNSSIMTTSMPIFAMVLSFLILKEPITWKKALGVLMGCAGAVIIIMTSATAGNAKVGNIWGDLLCMSAQLSFALYLSLFKNLLSKYSLFTINKWMFLWATIIIWPFTISHVMSIDFAHVPMSTWWETGYVVLFGTYLGYICMMIGQKTLRPTVVSVYNYVQPLVSVTVSVIVGLAVFKGMQAIAAILIFSGVWLVVKSKSKHDIDKHDHSLAYEKRHA</sequence>
<dbReference type="EMBL" id="QRVA01000002">
    <property type="protein sequence ID" value="RGS19511.1"/>
    <property type="molecule type" value="Genomic_DNA"/>
</dbReference>
<protein>
    <submittedName>
        <fullName evidence="8">DMT family transporter</fullName>
    </submittedName>
</protein>
<keyword evidence="4 6" id="KW-1133">Transmembrane helix</keyword>
<keyword evidence="5 6" id="KW-0472">Membrane</keyword>
<comment type="caution">
    <text evidence="8">The sequence shown here is derived from an EMBL/GenBank/DDBJ whole genome shotgun (WGS) entry which is preliminary data.</text>
</comment>
<evidence type="ECO:0000313" key="9">
    <source>
        <dbReference type="Proteomes" id="UP000283872"/>
    </source>
</evidence>
<keyword evidence="3 6" id="KW-0812">Transmembrane</keyword>
<feature type="transmembrane region" description="Helical" evidence="6">
    <location>
        <begin position="252"/>
        <end position="270"/>
    </location>
</feature>
<feature type="transmembrane region" description="Helical" evidence="6">
    <location>
        <begin position="155"/>
        <end position="175"/>
    </location>
</feature>
<feature type="transmembrane region" description="Helical" evidence="6">
    <location>
        <begin position="69"/>
        <end position="89"/>
    </location>
</feature>
<feature type="transmembrane region" description="Helical" evidence="6">
    <location>
        <begin position="220"/>
        <end position="240"/>
    </location>
</feature>
<evidence type="ECO:0000256" key="6">
    <source>
        <dbReference type="SAM" id="Phobius"/>
    </source>
</evidence>
<gene>
    <name evidence="8" type="ORF">DWY11_01845</name>
</gene>
<dbReference type="InterPro" id="IPR050638">
    <property type="entry name" value="AA-Vitamin_Transporters"/>
</dbReference>
<dbReference type="PANTHER" id="PTHR32322:SF2">
    <property type="entry name" value="EAMA DOMAIN-CONTAINING PROTEIN"/>
    <property type="match status" value="1"/>
</dbReference>
<dbReference type="GO" id="GO:0016020">
    <property type="term" value="C:membrane"/>
    <property type="evidence" value="ECO:0007669"/>
    <property type="project" value="UniProtKB-SubCell"/>
</dbReference>
<evidence type="ECO:0000256" key="2">
    <source>
        <dbReference type="ARBA" id="ARBA00007362"/>
    </source>
</evidence>